<proteinExistence type="predicted"/>
<dbReference type="Pfam" id="PF00532">
    <property type="entry name" value="Peripla_BP_1"/>
    <property type="match status" value="1"/>
</dbReference>
<reference evidence="5" key="1">
    <citation type="journal article" date="2014" name="Front. Microbiol.">
        <title>High frequency of phylogenetically diverse reductive dehalogenase-homologous genes in deep subseafloor sedimentary metagenomes.</title>
        <authorList>
            <person name="Kawai M."/>
            <person name="Futagami T."/>
            <person name="Toyoda A."/>
            <person name="Takaki Y."/>
            <person name="Nishi S."/>
            <person name="Hori S."/>
            <person name="Arai W."/>
            <person name="Tsubouchi T."/>
            <person name="Morono Y."/>
            <person name="Uchiyama I."/>
            <person name="Ito T."/>
            <person name="Fujiyama A."/>
            <person name="Inagaki F."/>
            <person name="Takami H."/>
        </authorList>
    </citation>
    <scope>NUCLEOTIDE SEQUENCE</scope>
    <source>
        <strain evidence="5">Expedition CK06-06</strain>
    </source>
</reference>
<dbReference type="Pfam" id="PF00356">
    <property type="entry name" value="LacI"/>
    <property type="match status" value="1"/>
</dbReference>
<evidence type="ECO:0000256" key="3">
    <source>
        <dbReference type="ARBA" id="ARBA00023163"/>
    </source>
</evidence>
<keyword evidence="2" id="KW-0238">DNA-binding</keyword>
<evidence type="ECO:0000259" key="4">
    <source>
        <dbReference type="PROSITE" id="PS50932"/>
    </source>
</evidence>
<dbReference type="SUPFAM" id="SSF47413">
    <property type="entry name" value="lambda repressor-like DNA-binding domains"/>
    <property type="match status" value="1"/>
</dbReference>
<sequence length="271" mass="30701">MKGVRNIERIKIKEVAKKAGVGVGTVSRVLNKREHVSSATKERVIEVIKELDYQPHAIARSLSSKKTNTITVYLLQDFTGFRTNVVRGIQSELRKFDFDIILNCLDTAEEVKTLSKRIQNFYIQSKTDGCIIISLLPESKLKSDLIPKDYPIVLIDSQRDNLPSVYIDNVSAAYNAVNYLFQQGHRSIGYIMGVQSTTSGYERLLGVKKFYQEKGITLDNRFISIDHFTFKAGNKAMKRFLLQEDTNSLTAIFAVSDYQAAGQKSFKKKQV</sequence>
<dbReference type="Gene3D" id="3.40.50.2300">
    <property type="match status" value="2"/>
</dbReference>
<dbReference type="SUPFAM" id="SSF53822">
    <property type="entry name" value="Periplasmic binding protein-like I"/>
    <property type="match status" value="1"/>
</dbReference>
<evidence type="ECO:0000313" key="5">
    <source>
        <dbReference type="EMBL" id="GAG75445.1"/>
    </source>
</evidence>
<dbReference type="CDD" id="cd06267">
    <property type="entry name" value="PBP1_LacI_sugar_binding-like"/>
    <property type="match status" value="1"/>
</dbReference>
<accession>X1A018</accession>
<feature type="non-terminal residue" evidence="5">
    <location>
        <position position="271"/>
    </location>
</feature>
<dbReference type="InterPro" id="IPR028082">
    <property type="entry name" value="Peripla_BP_I"/>
</dbReference>
<dbReference type="PROSITE" id="PS50932">
    <property type="entry name" value="HTH_LACI_2"/>
    <property type="match status" value="1"/>
</dbReference>
<keyword evidence="1" id="KW-0805">Transcription regulation</keyword>
<feature type="domain" description="HTH lacI-type" evidence="4">
    <location>
        <begin position="10"/>
        <end position="64"/>
    </location>
</feature>
<dbReference type="SMART" id="SM00354">
    <property type="entry name" value="HTH_LACI"/>
    <property type="match status" value="1"/>
</dbReference>
<dbReference type="CDD" id="cd01392">
    <property type="entry name" value="HTH_LacI"/>
    <property type="match status" value="1"/>
</dbReference>
<dbReference type="GO" id="GO:0000976">
    <property type="term" value="F:transcription cis-regulatory region binding"/>
    <property type="evidence" value="ECO:0007669"/>
    <property type="project" value="TreeGrafter"/>
</dbReference>
<evidence type="ECO:0000256" key="2">
    <source>
        <dbReference type="ARBA" id="ARBA00023125"/>
    </source>
</evidence>
<gene>
    <name evidence="5" type="ORF">S01H4_34912</name>
</gene>
<dbReference type="Gene3D" id="1.10.260.40">
    <property type="entry name" value="lambda repressor-like DNA-binding domains"/>
    <property type="match status" value="1"/>
</dbReference>
<dbReference type="PROSITE" id="PS00356">
    <property type="entry name" value="HTH_LACI_1"/>
    <property type="match status" value="1"/>
</dbReference>
<dbReference type="AlphaFoldDB" id="X1A018"/>
<dbReference type="PANTHER" id="PTHR30146">
    <property type="entry name" value="LACI-RELATED TRANSCRIPTIONAL REPRESSOR"/>
    <property type="match status" value="1"/>
</dbReference>
<name>X1A018_9ZZZZ</name>
<dbReference type="InterPro" id="IPR010982">
    <property type="entry name" value="Lambda_DNA-bd_dom_sf"/>
</dbReference>
<evidence type="ECO:0000256" key="1">
    <source>
        <dbReference type="ARBA" id="ARBA00023015"/>
    </source>
</evidence>
<comment type="caution">
    <text evidence="5">The sequence shown here is derived from an EMBL/GenBank/DDBJ whole genome shotgun (WGS) entry which is preliminary data.</text>
</comment>
<organism evidence="5">
    <name type="scientific">marine sediment metagenome</name>
    <dbReference type="NCBI Taxonomy" id="412755"/>
    <lineage>
        <taxon>unclassified sequences</taxon>
        <taxon>metagenomes</taxon>
        <taxon>ecological metagenomes</taxon>
    </lineage>
</organism>
<dbReference type="InterPro" id="IPR001761">
    <property type="entry name" value="Peripla_BP/Lac1_sug-bd_dom"/>
</dbReference>
<dbReference type="EMBL" id="BART01018502">
    <property type="protein sequence ID" value="GAG75445.1"/>
    <property type="molecule type" value="Genomic_DNA"/>
</dbReference>
<dbReference type="PANTHER" id="PTHR30146:SF109">
    <property type="entry name" value="HTH-TYPE TRANSCRIPTIONAL REGULATOR GALS"/>
    <property type="match status" value="1"/>
</dbReference>
<dbReference type="GO" id="GO:0003700">
    <property type="term" value="F:DNA-binding transcription factor activity"/>
    <property type="evidence" value="ECO:0007669"/>
    <property type="project" value="TreeGrafter"/>
</dbReference>
<dbReference type="InterPro" id="IPR000843">
    <property type="entry name" value="HTH_LacI"/>
</dbReference>
<keyword evidence="3" id="KW-0804">Transcription</keyword>
<protein>
    <recommendedName>
        <fullName evidence="4">HTH lacI-type domain-containing protein</fullName>
    </recommendedName>
</protein>